<evidence type="ECO:0000313" key="4">
    <source>
        <dbReference type="Proteomes" id="UP000002063"/>
    </source>
</evidence>
<reference evidence="3" key="1">
    <citation type="submission" date="2009-10" db="EMBL/GenBank/DDBJ databases">
        <title>Complete sequence of chromosome of Methanocaldococcus vulcanius M7.</title>
        <authorList>
            <consortium name="US DOE Joint Genome Institute"/>
            <person name="Lucas S."/>
            <person name="Copeland A."/>
            <person name="Lapidus A."/>
            <person name="Glavina del Rio T."/>
            <person name="Dalin E."/>
            <person name="Tice H."/>
            <person name="Bruce D."/>
            <person name="Goodwin L."/>
            <person name="Pitluck S."/>
            <person name="Lcollab F.I."/>
            <person name="Brettin T."/>
            <person name="Detter J.C."/>
            <person name="Han C."/>
            <person name="Tapia R."/>
            <person name="Kuske C.R."/>
            <person name="Schmutz J."/>
            <person name="Larimer F."/>
            <person name="Land M."/>
            <person name="Hauser L."/>
            <person name="Kyrpides N."/>
            <person name="Ovchinikova G."/>
            <person name="Sieprawska-Lupa M."/>
            <person name="Whitman W.B."/>
            <person name="Woyke T."/>
        </authorList>
    </citation>
    <scope>NUCLEOTIDE SEQUENCE [LARGE SCALE GENOMIC DNA]</scope>
    <source>
        <strain evidence="3">M7</strain>
    </source>
</reference>
<feature type="domain" description="DUF434" evidence="1">
    <location>
        <begin position="3"/>
        <end position="57"/>
    </location>
</feature>
<dbReference type="AlphaFoldDB" id="C9RE65"/>
<dbReference type="Pfam" id="PF04256">
    <property type="entry name" value="DUF434"/>
    <property type="match status" value="1"/>
</dbReference>
<dbReference type="HOGENOM" id="CLU_102155_0_0_2"/>
<protein>
    <recommendedName>
        <fullName evidence="5">DUF434 domain-containing protein</fullName>
    </recommendedName>
</protein>
<dbReference type="Pfam" id="PF18481">
    <property type="entry name" value="DUF5616"/>
    <property type="match status" value="1"/>
</dbReference>
<accession>C9RE65</accession>
<dbReference type="STRING" id="579137.Metvu_1743"/>
<feature type="domain" description="DUF5616" evidence="2">
    <location>
        <begin position="62"/>
        <end position="197"/>
    </location>
</feature>
<name>C9RE65_METVM</name>
<dbReference type="InterPro" id="IPR041652">
    <property type="entry name" value="DUF5616"/>
</dbReference>
<dbReference type="KEGG" id="mvu:Metvu_1743"/>
<dbReference type="Proteomes" id="UP000002063">
    <property type="component" value="Chromosome"/>
</dbReference>
<evidence type="ECO:0000259" key="2">
    <source>
        <dbReference type="Pfam" id="PF18481"/>
    </source>
</evidence>
<sequence>MTLERAKEDFKYLINRGYKKDVALNFVANHYKLSREDRLRIVRTTHSDEEVKLTKKKLRKLKDLKGKTLYIDGFNVLIGLEALIKGNEVVLCDDNIYRDFENVYGKYKLNDFTDTAIYLLLTILKYSNITPCIYLDSQVSKSGILAKKIREGMKDLNIKGEVFCVKNCDFELKNKESVATSDSIIIKSKGVKYVVDLIGEAKIFLMKNQQLLSPKSVKINDI</sequence>
<dbReference type="EMBL" id="CP001787">
    <property type="protein sequence ID" value="ACX73594.1"/>
    <property type="molecule type" value="Genomic_DNA"/>
</dbReference>
<dbReference type="PANTHER" id="PTHR42252">
    <property type="entry name" value="DUF5616 DOMAIN-CONTAINING PROTEIN"/>
    <property type="match status" value="1"/>
</dbReference>
<organism evidence="3 4">
    <name type="scientific">Methanocaldococcus vulcanius (strain ATCC 700851 / DSM 12094 / M7)</name>
    <name type="common">Methanococcus vulcanius</name>
    <dbReference type="NCBI Taxonomy" id="579137"/>
    <lineage>
        <taxon>Archaea</taxon>
        <taxon>Methanobacteriati</taxon>
        <taxon>Methanobacteriota</taxon>
        <taxon>Methanomada group</taxon>
        <taxon>Methanococci</taxon>
        <taxon>Methanococcales</taxon>
        <taxon>Methanocaldococcaceae</taxon>
        <taxon>Methanocaldococcus</taxon>
    </lineage>
</organism>
<proteinExistence type="predicted"/>
<dbReference type="eggNOG" id="arCOG03229">
    <property type="taxonomic scope" value="Archaea"/>
</dbReference>
<dbReference type="GeneID" id="8514105"/>
<dbReference type="PANTHER" id="PTHR42252:SF1">
    <property type="entry name" value="DUF434 DOMAIN-CONTAINING PROTEIN"/>
    <property type="match status" value="1"/>
</dbReference>
<dbReference type="OrthoDB" id="60095at2157"/>
<dbReference type="RefSeq" id="WP_015733811.1">
    <property type="nucleotide sequence ID" value="NC_013407.1"/>
</dbReference>
<dbReference type="InterPro" id="IPR007368">
    <property type="entry name" value="DUF434"/>
</dbReference>
<evidence type="ECO:0000313" key="3">
    <source>
        <dbReference type="EMBL" id="ACX73594.1"/>
    </source>
</evidence>
<evidence type="ECO:0008006" key="5">
    <source>
        <dbReference type="Google" id="ProtNLM"/>
    </source>
</evidence>
<evidence type="ECO:0000259" key="1">
    <source>
        <dbReference type="Pfam" id="PF04256"/>
    </source>
</evidence>
<gene>
    <name evidence="3" type="ordered locus">Metvu_1743</name>
</gene>
<keyword evidence="4" id="KW-1185">Reference proteome</keyword>